<evidence type="ECO:0000259" key="4">
    <source>
        <dbReference type="PROSITE" id="PS50893"/>
    </source>
</evidence>
<dbReference type="PANTHER" id="PTHR45772:SF9">
    <property type="entry name" value="CONSERVED COMPONENT OF ABC TRANSPORTER FOR NATURAL AMINO ACIDS"/>
    <property type="match status" value="1"/>
</dbReference>
<dbReference type="SMART" id="SM00382">
    <property type="entry name" value="AAA"/>
    <property type="match status" value="1"/>
</dbReference>
<dbReference type="InterPro" id="IPR027417">
    <property type="entry name" value="P-loop_NTPase"/>
</dbReference>
<dbReference type="InterPro" id="IPR003593">
    <property type="entry name" value="AAA+_ATPase"/>
</dbReference>
<evidence type="ECO:0000313" key="5">
    <source>
        <dbReference type="EMBL" id="SUZ99012.1"/>
    </source>
</evidence>
<accession>A0A381S4J7</accession>
<protein>
    <recommendedName>
        <fullName evidence="4">ABC transporter domain-containing protein</fullName>
    </recommendedName>
</protein>
<dbReference type="FunFam" id="3.40.50.300:FF:000421">
    <property type="entry name" value="Branched-chain amino acid ABC transporter ATP-binding protein"/>
    <property type="match status" value="1"/>
</dbReference>
<dbReference type="InterPro" id="IPR051120">
    <property type="entry name" value="ABC_AA/LPS_Transport"/>
</dbReference>
<dbReference type="AlphaFoldDB" id="A0A381S4J7"/>
<dbReference type="GO" id="GO:0016887">
    <property type="term" value="F:ATP hydrolysis activity"/>
    <property type="evidence" value="ECO:0007669"/>
    <property type="project" value="InterPro"/>
</dbReference>
<organism evidence="5">
    <name type="scientific">marine metagenome</name>
    <dbReference type="NCBI Taxonomy" id="408172"/>
    <lineage>
        <taxon>unclassified sequences</taxon>
        <taxon>metagenomes</taxon>
        <taxon>ecological metagenomes</taxon>
    </lineage>
</organism>
<feature type="domain" description="ABC transporter" evidence="4">
    <location>
        <begin position="9"/>
        <end position="257"/>
    </location>
</feature>
<dbReference type="Pfam" id="PF00005">
    <property type="entry name" value="ABC_tran"/>
    <property type="match status" value="1"/>
</dbReference>
<evidence type="ECO:0000256" key="1">
    <source>
        <dbReference type="ARBA" id="ARBA00022448"/>
    </source>
</evidence>
<dbReference type="GO" id="GO:0005524">
    <property type="term" value="F:ATP binding"/>
    <property type="evidence" value="ECO:0007669"/>
    <property type="project" value="UniProtKB-KW"/>
</dbReference>
<dbReference type="GO" id="GO:0005886">
    <property type="term" value="C:plasma membrane"/>
    <property type="evidence" value="ECO:0007669"/>
    <property type="project" value="TreeGrafter"/>
</dbReference>
<gene>
    <name evidence="5" type="ORF">METZ01_LOCUS51866</name>
</gene>
<sequence>MSDTNHKGLEITEVVKDFHGLRAVNGASFKVEPGTITGLIGPNGAGKTTLFNLVTGFIPCTTGKILFNRERIDRLPPHVIASKGIARTFQIPRELPKMTVLENLMVVPSDQTGENLLKAWLLPWAVSRQEKDVQEKALEILKYTNLFDLRDEYAGHLSTGQKKLLEFSRALMSEPQLVLLDEPAAGVNPSLMNELADHIVRAVNDLGVTFLVIEHDMNLVMRLCDPIIVMSNGATIAEGSPESIQQDPKVLEAYLGYGHNERT</sequence>
<evidence type="ECO:0000256" key="2">
    <source>
        <dbReference type="ARBA" id="ARBA00022741"/>
    </source>
</evidence>
<dbReference type="EMBL" id="UINC01002659">
    <property type="protein sequence ID" value="SUZ99012.1"/>
    <property type="molecule type" value="Genomic_DNA"/>
</dbReference>
<keyword evidence="2" id="KW-0547">Nucleotide-binding</keyword>
<dbReference type="SUPFAM" id="SSF52540">
    <property type="entry name" value="P-loop containing nucleoside triphosphate hydrolases"/>
    <property type="match status" value="1"/>
</dbReference>
<dbReference type="CDD" id="cd03219">
    <property type="entry name" value="ABC_Mj1267_LivG_branched"/>
    <property type="match status" value="1"/>
</dbReference>
<reference evidence="5" key="1">
    <citation type="submission" date="2018-05" db="EMBL/GenBank/DDBJ databases">
        <authorList>
            <person name="Lanie J.A."/>
            <person name="Ng W.-L."/>
            <person name="Kazmierczak K.M."/>
            <person name="Andrzejewski T.M."/>
            <person name="Davidsen T.M."/>
            <person name="Wayne K.J."/>
            <person name="Tettelin H."/>
            <person name="Glass J.I."/>
            <person name="Rusch D."/>
            <person name="Podicherti R."/>
            <person name="Tsui H.-C.T."/>
            <person name="Winkler M.E."/>
        </authorList>
    </citation>
    <scope>NUCLEOTIDE SEQUENCE</scope>
</reference>
<keyword evidence="3" id="KW-0067">ATP-binding</keyword>
<dbReference type="Pfam" id="PF12399">
    <property type="entry name" value="BCA_ABC_TP_C"/>
    <property type="match status" value="1"/>
</dbReference>
<name>A0A381S4J7_9ZZZZ</name>
<dbReference type="InterPro" id="IPR032823">
    <property type="entry name" value="BCA_ABC_TP_C"/>
</dbReference>
<dbReference type="PROSITE" id="PS50893">
    <property type="entry name" value="ABC_TRANSPORTER_2"/>
    <property type="match status" value="1"/>
</dbReference>
<dbReference type="InterPro" id="IPR003439">
    <property type="entry name" value="ABC_transporter-like_ATP-bd"/>
</dbReference>
<evidence type="ECO:0000256" key="3">
    <source>
        <dbReference type="ARBA" id="ARBA00022840"/>
    </source>
</evidence>
<proteinExistence type="predicted"/>
<keyword evidence="1" id="KW-0813">Transport</keyword>
<dbReference type="PANTHER" id="PTHR45772">
    <property type="entry name" value="CONSERVED COMPONENT OF ABC TRANSPORTER FOR NATURAL AMINO ACIDS-RELATED"/>
    <property type="match status" value="1"/>
</dbReference>
<dbReference type="Gene3D" id="3.40.50.300">
    <property type="entry name" value="P-loop containing nucleotide triphosphate hydrolases"/>
    <property type="match status" value="1"/>
</dbReference>